<dbReference type="HAMAP" id="MF_00376">
    <property type="entry name" value="Dephospho_CoA_kinase"/>
    <property type="match status" value="1"/>
</dbReference>
<keyword evidence="2 5" id="KW-0547">Nucleotide-binding</keyword>
<sequence>MLLVGLTGGIGSGKSSISRAFAGRGAHILDADQLAREVLAPGSEVLDEVAAELGGDILTESGDLDRARLAERIFDDSDARATLDGILHPRINELARRRAAAIGDRFPKAVVLYDAALLLESGAENLVDRVLVVDADPETQVRRAVARGDRDAGQVRAIMAAQWSRERRLRHADDRIDNDGDWAETLRQVEELMERYRRLAGADGAP</sequence>
<keyword evidence="5 7" id="KW-0418">Kinase</keyword>
<proteinExistence type="inferred from homology"/>
<organism evidence="7 8">
    <name type="scientific">Thiohalorhabdus methylotrophus</name>
    <dbReference type="NCBI Taxonomy" id="3242694"/>
    <lineage>
        <taxon>Bacteria</taxon>
        <taxon>Pseudomonadati</taxon>
        <taxon>Pseudomonadota</taxon>
        <taxon>Gammaproteobacteria</taxon>
        <taxon>Thiohalorhabdales</taxon>
        <taxon>Thiohalorhabdaceae</taxon>
        <taxon>Thiohalorhabdus</taxon>
    </lineage>
</organism>
<dbReference type="Proteomes" id="UP001575181">
    <property type="component" value="Unassembled WGS sequence"/>
</dbReference>
<name>A0ABV4TQD2_9GAMM</name>
<evidence type="ECO:0000256" key="6">
    <source>
        <dbReference type="NCBIfam" id="TIGR00152"/>
    </source>
</evidence>
<evidence type="ECO:0000313" key="7">
    <source>
        <dbReference type="EMBL" id="MFA9459349.1"/>
    </source>
</evidence>
<evidence type="ECO:0000313" key="8">
    <source>
        <dbReference type="Proteomes" id="UP001575181"/>
    </source>
</evidence>
<dbReference type="PANTHER" id="PTHR10695:SF46">
    <property type="entry name" value="BIFUNCTIONAL COENZYME A SYNTHASE-RELATED"/>
    <property type="match status" value="1"/>
</dbReference>
<dbReference type="NCBIfam" id="TIGR00152">
    <property type="entry name" value="dephospho-CoA kinase"/>
    <property type="match status" value="1"/>
</dbReference>
<evidence type="ECO:0000256" key="1">
    <source>
        <dbReference type="ARBA" id="ARBA00009018"/>
    </source>
</evidence>
<evidence type="ECO:0000256" key="4">
    <source>
        <dbReference type="ARBA" id="ARBA00022993"/>
    </source>
</evidence>
<dbReference type="SUPFAM" id="SSF52540">
    <property type="entry name" value="P-loop containing nucleoside triphosphate hydrolases"/>
    <property type="match status" value="1"/>
</dbReference>
<dbReference type="PANTHER" id="PTHR10695">
    <property type="entry name" value="DEPHOSPHO-COA KINASE-RELATED"/>
    <property type="match status" value="1"/>
</dbReference>
<dbReference type="RefSeq" id="WP_373654139.1">
    <property type="nucleotide sequence ID" value="NZ_JBGUAW010000001.1"/>
</dbReference>
<evidence type="ECO:0000256" key="3">
    <source>
        <dbReference type="ARBA" id="ARBA00022840"/>
    </source>
</evidence>
<comment type="catalytic activity">
    <reaction evidence="5">
        <text>3'-dephospho-CoA + ATP = ADP + CoA + H(+)</text>
        <dbReference type="Rhea" id="RHEA:18245"/>
        <dbReference type="ChEBI" id="CHEBI:15378"/>
        <dbReference type="ChEBI" id="CHEBI:30616"/>
        <dbReference type="ChEBI" id="CHEBI:57287"/>
        <dbReference type="ChEBI" id="CHEBI:57328"/>
        <dbReference type="ChEBI" id="CHEBI:456216"/>
        <dbReference type="EC" id="2.7.1.24"/>
    </reaction>
</comment>
<protein>
    <recommendedName>
        <fullName evidence="5 6">Dephospho-CoA kinase</fullName>
        <ecNumber evidence="5 6">2.7.1.24</ecNumber>
    </recommendedName>
    <alternativeName>
        <fullName evidence="5">Dephosphocoenzyme A kinase</fullName>
    </alternativeName>
</protein>
<dbReference type="EC" id="2.7.1.24" evidence="5 6"/>
<keyword evidence="5" id="KW-0963">Cytoplasm</keyword>
<keyword evidence="8" id="KW-1185">Reference proteome</keyword>
<dbReference type="InterPro" id="IPR027417">
    <property type="entry name" value="P-loop_NTPase"/>
</dbReference>
<dbReference type="Pfam" id="PF01121">
    <property type="entry name" value="CoaE"/>
    <property type="match status" value="1"/>
</dbReference>
<comment type="subcellular location">
    <subcellularLocation>
        <location evidence="5">Cytoplasm</location>
    </subcellularLocation>
</comment>
<comment type="pathway">
    <text evidence="5">Cofactor biosynthesis; coenzyme A biosynthesis; CoA from (R)-pantothenate: step 5/5.</text>
</comment>
<evidence type="ECO:0000256" key="2">
    <source>
        <dbReference type="ARBA" id="ARBA00022741"/>
    </source>
</evidence>
<dbReference type="EMBL" id="JBGUAW010000001">
    <property type="protein sequence ID" value="MFA9459349.1"/>
    <property type="molecule type" value="Genomic_DNA"/>
</dbReference>
<dbReference type="CDD" id="cd02022">
    <property type="entry name" value="DPCK"/>
    <property type="match status" value="1"/>
</dbReference>
<feature type="binding site" evidence="5">
    <location>
        <begin position="11"/>
        <end position="16"/>
    </location>
    <ligand>
        <name>ATP</name>
        <dbReference type="ChEBI" id="CHEBI:30616"/>
    </ligand>
</feature>
<comment type="function">
    <text evidence="5">Catalyzes the phosphorylation of the 3'-hydroxyl group of dephosphocoenzyme A to form coenzyme A.</text>
</comment>
<keyword evidence="3 5" id="KW-0067">ATP-binding</keyword>
<comment type="similarity">
    <text evidence="1 5">Belongs to the CoaE family.</text>
</comment>
<evidence type="ECO:0000256" key="5">
    <source>
        <dbReference type="HAMAP-Rule" id="MF_00376"/>
    </source>
</evidence>
<accession>A0ABV4TQD2</accession>
<keyword evidence="5 7" id="KW-0808">Transferase</keyword>
<dbReference type="Gene3D" id="3.40.50.300">
    <property type="entry name" value="P-loop containing nucleotide triphosphate hydrolases"/>
    <property type="match status" value="1"/>
</dbReference>
<dbReference type="PROSITE" id="PS51219">
    <property type="entry name" value="DPCK"/>
    <property type="match status" value="1"/>
</dbReference>
<dbReference type="GO" id="GO:0004140">
    <property type="term" value="F:dephospho-CoA kinase activity"/>
    <property type="evidence" value="ECO:0007669"/>
    <property type="project" value="UniProtKB-EC"/>
</dbReference>
<dbReference type="InterPro" id="IPR001977">
    <property type="entry name" value="Depp_CoAkinase"/>
</dbReference>
<reference evidence="7 8" key="1">
    <citation type="submission" date="2024-08" db="EMBL/GenBank/DDBJ databases">
        <title>Whole-genome sequencing of halo(alkali)philic microorganisms from hypersaline lakes.</title>
        <authorList>
            <person name="Sorokin D.Y."/>
            <person name="Merkel A.Y."/>
            <person name="Messina E."/>
            <person name="Yakimov M."/>
        </authorList>
    </citation>
    <scope>NUCLEOTIDE SEQUENCE [LARGE SCALE GENOMIC DNA]</scope>
    <source>
        <strain evidence="7 8">Cl-TMA</strain>
    </source>
</reference>
<comment type="caution">
    <text evidence="7">The sequence shown here is derived from an EMBL/GenBank/DDBJ whole genome shotgun (WGS) entry which is preliminary data.</text>
</comment>
<keyword evidence="4 5" id="KW-0173">Coenzyme A biosynthesis</keyword>
<gene>
    <name evidence="5 7" type="primary">coaE</name>
    <name evidence="7" type="ORF">ACERLL_00725</name>
</gene>